<dbReference type="GO" id="GO:0046872">
    <property type="term" value="F:metal ion binding"/>
    <property type="evidence" value="ECO:0007669"/>
    <property type="project" value="UniProtKB-KW"/>
</dbReference>
<comment type="caution">
    <text evidence="8">The sequence shown here is derived from an EMBL/GenBank/DDBJ whole genome shotgun (WGS) entry which is preliminary data.</text>
</comment>
<dbReference type="SUPFAM" id="SSF140490">
    <property type="entry name" value="Nqo1C-terminal domain-like"/>
    <property type="match status" value="1"/>
</dbReference>
<comment type="similarity">
    <text evidence="1">Belongs to the complex I 51 kDa subunit family.</text>
</comment>
<protein>
    <submittedName>
        <fullName evidence="8">NADH:ubiquinone oxidoreductase subunit F (NADH-binding)</fullName>
    </submittedName>
</protein>
<evidence type="ECO:0000259" key="7">
    <source>
        <dbReference type="SMART" id="SM00928"/>
    </source>
</evidence>
<organism evidence="8 9">
    <name type="scientific">Nocardioides soli</name>
    <dbReference type="NCBI Taxonomy" id="1036020"/>
    <lineage>
        <taxon>Bacteria</taxon>
        <taxon>Bacillati</taxon>
        <taxon>Actinomycetota</taxon>
        <taxon>Actinomycetes</taxon>
        <taxon>Propionibacteriales</taxon>
        <taxon>Nocardioidaceae</taxon>
        <taxon>Nocardioides</taxon>
    </lineage>
</organism>
<dbReference type="InterPro" id="IPR037207">
    <property type="entry name" value="Nuop51_4Fe4S-bd_sf"/>
</dbReference>
<evidence type="ECO:0000256" key="1">
    <source>
        <dbReference type="ARBA" id="ARBA00007523"/>
    </source>
</evidence>
<evidence type="ECO:0000256" key="6">
    <source>
        <dbReference type="SAM" id="MobiDB-lite"/>
    </source>
</evidence>
<keyword evidence="9" id="KW-1185">Reference proteome</keyword>
<evidence type="ECO:0000313" key="8">
    <source>
        <dbReference type="EMBL" id="MBB3045350.1"/>
    </source>
</evidence>
<dbReference type="Gene3D" id="3.40.50.11540">
    <property type="entry name" value="NADH-ubiquinone oxidoreductase 51kDa subunit"/>
    <property type="match status" value="1"/>
</dbReference>
<evidence type="ECO:0000256" key="2">
    <source>
        <dbReference type="ARBA" id="ARBA00022485"/>
    </source>
</evidence>
<keyword evidence="2" id="KW-0004">4Fe-4S</keyword>
<accession>A0A7W4Z524</accession>
<evidence type="ECO:0000256" key="5">
    <source>
        <dbReference type="ARBA" id="ARBA00023014"/>
    </source>
</evidence>
<feature type="region of interest" description="Disordered" evidence="6">
    <location>
        <begin position="1"/>
        <end position="21"/>
    </location>
</feature>
<dbReference type="Gene3D" id="1.20.1440.230">
    <property type="entry name" value="NADH-ubiquinone oxidoreductase 51kDa subunit, iron-sulphur binding domain"/>
    <property type="match status" value="1"/>
</dbReference>
<gene>
    <name evidence="8" type="ORF">FHU40_005207</name>
</gene>
<evidence type="ECO:0000256" key="4">
    <source>
        <dbReference type="ARBA" id="ARBA00023004"/>
    </source>
</evidence>
<dbReference type="Pfam" id="PF01512">
    <property type="entry name" value="Complex1_51K"/>
    <property type="match status" value="1"/>
</dbReference>
<reference evidence="8 9" key="1">
    <citation type="submission" date="2020-08" db="EMBL/GenBank/DDBJ databases">
        <title>Sequencing the genomes of 1000 actinobacteria strains.</title>
        <authorList>
            <person name="Klenk H.-P."/>
        </authorList>
    </citation>
    <scope>NUCLEOTIDE SEQUENCE [LARGE SCALE GENOMIC DNA]</scope>
    <source>
        <strain evidence="8 9">DSM 105498</strain>
    </source>
</reference>
<keyword evidence="8" id="KW-0830">Ubiquinone</keyword>
<dbReference type="RefSeq" id="WP_183595352.1">
    <property type="nucleotide sequence ID" value="NZ_JACHWR010000006.1"/>
</dbReference>
<dbReference type="InterPro" id="IPR037225">
    <property type="entry name" value="Nuo51_FMN-bd_sf"/>
</dbReference>
<dbReference type="InterPro" id="IPR011538">
    <property type="entry name" value="Nuo51_FMN-bd"/>
</dbReference>
<proteinExistence type="inferred from homology"/>
<feature type="domain" description="NADH-ubiquinone oxidoreductase 51kDa subunit iron-sulphur binding" evidence="7">
    <location>
        <begin position="329"/>
        <end position="374"/>
    </location>
</feature>
<dbReference type="GO" id="GO:0051539">
    <property type="term" value="F:4 iron, 4 sulfur cluster binding"/>
    <property type="evidence" value="ECO:0007669"/>
    <property type="project" value="UniProtKB-KW"/>
</dbReference>
<keyword evidence="4" id="KW-0408">Iron</keyword>
<keyword evidence="3" id="KW-0479">Metal-binding</keyword>
<dbReference type="InterPro" id="IPR019575">
    <property type="entry name" value="Nuop51_4Fe4S-bd"/>
</dbReference>
<dbReference type="PANTHER" id="PTHR43578">
    <property type="entry name" value="NADH-QUINONE OXIDOREDUCTASE SUBUNIT F"/>
    <property type="match status" value="1"/>
</dbReference>
<dbReference type="EMBL" id="JACHWR010000006">
    <property type="protein sequence ID" value="MBB3045350.1"/>
    <property type="molecule type" value="Genomic_DNA"/>
</dbReference>
<sequence>MRAETVVGPTGPTSMPAGSRPLRVRVWPGLSERAALLGPGLPWPAPPAPGPDLEVPDPERLDPERLDLEALAELAEAAELRGRGGAGFPFAVKLRAVAEQAGRTGLAPVVVLNGEEGEPASAKDRVLMTLNPGLALEGLRLVAAALGAETSYAYVSDPAARERIAAAGAVWPGPGALRVVAAPSGYVSGEETAVVRWLDGGPAKPTHKPPRPYESGVAGRPTLVGNVETFAQLARLVRRRTEGDGLTVLLTVGTDRGEHVVVEVPDDRTLGDVLAWLRVDADEVLLGGFFGRFVSTGTRGRPLRELASRAHPDVLGCGIVLALHDTCPVSAVAQVLRYLDRENAEQCGPCFKGIPAMAGVADALAAGTAGAEDVQRLAGWGTSLRGRGDCGTLDAACGVVTSLLEQRADVVARHLEAPCGWCADHPERPEATAFAVPWPAEIKEER</sequence>
<evidence type="ECO:0000313" key="9">
    <source>
        <dbReference type="Proteomes" id="UP000589626"/>
    </source>
</evidence>
<name>A0A7W4Z524_9ACTN</name>
<evidence type="ECO:0000256" key="3">
    <source>
        <dbReference type="ARBA" id="ARBA00022723"/>
    </source>
</evidence>
<dbReference type="Pfam" id="PF10589">
    <property type="entry name" value="NADH_4Fe-4S"/>
    <property type="match status" value="1"/>
</dbReference>
<keyword evidence="5" id="KW-0411">Iron-sulfur</keyword>
<dbReference type="SMART" id="SM00928">
    <property type="entry name" value="NADH_4Fe-4S"/>
    <property type="match status" value="1"/>
</dbReference>
<dbReference type="PANTHER" id="PTHR43578:SF3">
    <property type="entry name" value="NADH-QUINONE OXIDOREDUCTASE SUBUNIT F"/>
    <property type="match status" value="1"/>
</dbReference>
<dbReference type="AlphaFoldDB" id="A0A7W4Z524"/>
<dbReference type="SUPFAM" id="SSF142019">
    <property type="entry name" value="Nqo1 FMN-binding domain-like"/>
    <property type="match status" value="1"/>
</dbReference>
<dbReference type="Proteomes" id="UP000589626">
    <property type="component" value="Unassembled WGS sequence"/>
</dbReference>